<dbReference type="AlphaFoldDB" id="A0A098AWF0"/>
<feature type="transmembrane region" description="Helical" evidence="8">
    <location>
        <begin position="208"/>
        <end position="230"/>
    </location>
</feature>
<protein>
    <recommendedName>
        <fullName evidence="8">Probable membrane transporter protein</fullName>
    </recommendedName>
</protein>
<keyword evidence="9" id="KW-0175">Coiled coil</keyword>
<evidence type="ECO:0000256" key="4">
    <source>
        <dbReference type="ARBA" id="ARBA00022475"/>
    </source>
</evidence>
<accession>A0A098AWF0</accession>
<evidence type="ECO:0000256" key="5">
    <source>
        <dbReference type="ARBA" id="ARBA00022692"/>
    </source>
</evidence>
<feature type="transmembrane region" description="Helical" evidence="8">
    <location>
        <begin position="360"/>
        <end position="378"/>
    </location>
</feature>
<sequence length="379" mass="41470">MEKLKEFFNQLKEKAKKLKKELKVLYLAYKRPDVPWYAKLAAVLIVGYALSPIDLIPDFIPVLGYLDDIILIPLGISLAIKMIPKNILEECRQQADEVFKDGKPKNWVAGTIIIGFWIIVIGLILYKLIDWYCPRGIDSNLLFTYGLLFIGSFIAAAISGAAGFGGALLLLPLLSKTIGTTLAVPILTIAQLIGNLSRAFLGFKQISWKPVAVFILGAIPMSILGAFSFVKIPAEILTRGIGLFIIIFIILKYFNILKFKPNDITMFLGGGVVGLLSGLIGSAGPIGAALFLSLNLQPVSYIASEAVTAITMHITKTIIYQKYLGIGLNAILIGLFMGFAMIIGTWVGKKIIDRMPKEKFMKFVGILMAIIGLQMLILG</sequence>
<dbReference type="InterPro" id="IPR052017">
    <property type="entry name" value="TSUP"/>
</dbReference>
<feature type="transmembrane region" description="Helical" evidence="8">
    <location>
        <begin position="107"/>
        <end position="129"/>
    </location>
</feature>
<gene>
    <name evidence="11" type="ORF">DPCES_0059</name>
</gene>
<evidence type="ECO:0000256" key="2">
    <source>
        <dbReference type="ARBA" id="ARBA00009142"/>
    </source>
</evidence>
<dbReference type="PATRIC" id="fig|49338.4.peg.64"/>
<feature type="transmembrane region" description="Helical" evidence="8">
    <location>
        <begin position="177"/>
        <end position="196"/>
    </location>
</feature>
<feature type="transmembrane region" description="Helical" evidence="8">
    <location>
        <begin position="266"/>
        <end position="292"/>
    </location>
</feature>
<dbReference type="GO" id="GO:0005886">
    <property type="term" value="C:plasma membrane"/>
    <property type="evidence" value="ECO:0007669"/>
    <property type="project" value="UniProtKB-SubCell"/>
</dbReference>
<proteinExistence type="inferred from homology"/>
<keyword evidence="4 8" id="KW-1003">Cell membrane</keyword>
<dbReference type="InterPro" id="IPR010652">
    <property type="entry name" value="DUF1232"/>
</dbReference>
<comment type="subcellular location">
    <subcellularLocation>
        <location evidence="1 8">Cell membrane</location>
        <topology evidence="1 8">Multi-pass membrane protein</topology>
    </subcellularLocation>
</comment>
<keyword evidence="7 8" id="KW-0472">Membrane</keyword>
<name>A0A098AWF0_DESHA</name>
<evidence type="ECO:0000256" key="9">
    <source>
        <dbReference type="SAM" id="Coils"/>
    </source>
</evidence>
<evidence type="ECO:0000259" key="10">
    <source>
        <dbReference type="Pfam" id="PF06803"/>
    </source>
</evidence>
<reference evidence="11" key="1">
    <citation type="submission" date="2014-07" db="EMBL/GenBank/DDBJ databases">
        <authorList>
            <person name="Hornung V.Bastian."/>
        </authorList>
    </citation>
    <scope>NUCLEOTIDE SEQUENCE</scope>
    <source>
        <strain evidence="11">PCE-S</strain>
    </source>
</reference>
<feature type="coiled-coil region" evidence="9">
    <location>
        <begin position="1"/>
        <end position="28"/>
    </location>
</feature>
<evidence type="ECO:0000256" key="1">
    <source>
        <dbReference type="ARBA" id="ARBA00004651"/>
    </source>
</evidence>
<evidence type="ECO:0000256" key="8">
    <source>
        <dbReference type="RuleBase" id="RU363041"/>
    </source>
</evidence>
<keyword evidence="6 8" id="KW-1133">Transmembrane helix</keyword>
<evidence type="ECO:0000256" key="7">
    <source>
        <dbReference type="ARBA" id="ARBA00023136"/>
    </source>
</evidence>
<feature type="domain" description="DUF1232" evidence="10">
    <location>
        <begin position="38"/>
        <end position="74"/>
    </location>
</feature>
<keyword evidence="5 8" id="KW-0812">Transmembrane</keyword>
<feature type="transmembrane region" description="Helical" evidence="8">
    <location>
        <begin position="141"/>
        <end position="171"/>
    </location>
</feature>
<dbReference type="RefSeq" id="WP_306316173.1">
    <property type="nucleotide sequence ID" value="NZ_LK996017.1"/>
</dbReference>
<feature type="transmembrane region" description="Helical" evidence="8">
    <location>
        <begin position="236"/>
        <end position="254"/>
    </location>
</feature>
<dbReference type="PANTHER" id="PTHR30269:SF37">
    <property type="entry name" value="MEMBRANE TRANSPORTER PROTEIN"/>
    <property type="match status" value="1"/>
</dbReference>
<evidence type="ECO:0000256" key="3">
    <source>
        <dbReference type="ARBA" id="ARBA00022448"/>
    </source>
</evidence>
<comment type="similarity">
    <text evidence="2 8">Belongs to the 4-toluene sulfonate uptake permease (TSUP) (TC 2.A.102) family.</text>
</comment>
<evidence type="ECO:0000313" key="11">
    <source>
        <dbReference type="EMBL" id="CDW99946.1"/>
    </source>
</evidence>
<feature type="transmembrane region" description="Helical" evidence="8">
    <location>
        <begin position="34"/>
        <end position="50"/>
    </location>
</feature>
<evidence type="ECO:0000256" key="6">
    <source>
        <dbReference type="ARBA" id="ARBA00022989"/>
    </source>
</evidence>
<organism evidence="11">
    <name type="scientific">Desulfitobacterium hafniense</name>
    <name type="common">Desulfitobacterium frappieri</name>
    <dbReference type="NCBI Taxonomy" id="49338"/>
    <lineage>
        <taxon>Bacteria</taxon>
        <taxon>Bacillati</taxon>
        <taxon>Bacillota</taxon>
        <taxon>Clostridia</taxon>
        <taxon>Eubacteriales</taxon>
        <taxon>Desulfitobacteriaceae</taxon>
        <taxon>Desulfitobacterium</taxon>
    </lineage>
</organism>
<dbReference type="Pfam" id="PF01925">
    <property type="entry name" value="TauE"/>
    <property type="match status" value="1"/>
</dbReference>
<dbReference type="PANTHER" id="PTHR30269">
    <property type="entry name" value="TRANSMEMBRANE PROTEIN YFCA"/>
    <property type="match status" value="1"/>
</dbReference>
<feature type="transmembrane region" description="Helical" evidence="8">
    <location>
        <begin position="326"/>
        <end position="348"/>
    </location>
</feature>
<dbReference type="InterPro" id="IPR002781">
    <property type="entry name" value="TM_pro_TauE-like"/>
</dbReference>
<keyword evidence="3" id="KW-0813">Transport</keyword>
<dbReference type="EMBL" id="LK996017">
    <property type="protein sequence ID" value="CDW99946.1"/>
    <property type="molecule type" value="Genomic_DNA"/>
</dbReference>
<dbReference type="Pfam" id="PF06803">
    <property type="entry name" value="DUF1232"/>
    <property type="match status" value="1"/>
</dbReference>